<organism evidence="6">
    <name type="scientific">Caenorhabditis brenneri</name>
    <name type="common">Nematode worm</name>
    <dbReference type="NCBI Taxonomy" id="135651"/>
    <lineage>
        <taxon>Eukaryota</taxon>
        <taxon>Metazoa</taxon>
        <taxon>Ecdysozoa</taxon>
        <taxon>Nematoda</taxon>
        <taxon>Chromadorea</taxon>
        <taxon>Rhabditida</taxon>
        <taxon>Rhabditina</taxon>
        <taxon>Rhabditomorpha</taxon>
        <taxon>Rhabditoidea</taxon>
        <taxon>Rhabditidae</taxon>
        <taxon>Peloderinae</taxon>
        <taxon>Caenorhabditis</taxon>
    </lineage>
</organism>
<dbReference type="GO" id="GO:0005094">
    <property type="term" value="F:Rho GDP-dissociation inhibitor activity"/>
    <property type="evidence" value="ECO:0007669"/>
    <property type="project" value="InterPro"/>
</dbReference>
<dbReference type="InterPro" id="IPR053222">
    <property type="entry name" value="Zygotic_Embryogenesis-Asso"/>
</dbReference>
<comment type="similarity">
    <text evidence="2">Belongs to the Rho GDI family.</text>
</comment>
<accession>G0M7W9</accession>
<dbReference type="Proteomes" id="UP000008068">
    <property type="component" value="Unassembled WGS sequence"/>
</dbReference>
<feature type="domain" description="Sdz-33 F-box" evidence="4">
    <location>
        <begin position="78"/>
        <end position="145"/>
    </location>
</feature>
<dbReference type="Pfam" id="PF07735">
    <property type="entry name" value="FBA_2"/>
    <property type="match status" value="1"/>
</dbReference>
<dbReference type="InParanoid" id="G0M7W9"/>
<dbReference type="GO" id="GO:0007266">
    <property type="term" value="P:Rho protein signal transduction"/>
    <property type="evidence" value="ECO:0007669"/>
    <property type="project" value="InterPro"/>
</dbReference>
<evidence type="ECO:0000313" key="6">
    <source>
        <dbReference type="Proteomes" id="UP000008068"/>
    </source>
</evidence>
<comment type="subcellular location">
    <subcellularLocation>
        <location evidence="1">Cytoplasm</location>
    </subcellularLocation>
</comment>
<dbReference type="OrthoDB" id="1683373at2759"/>
<proteinExistence type="inferred from homology"/>
<dbReference type="SUPFAM" id="SSF81296">
    <property type="entry name" value="E set domains"/>
    <property type="match status" value="1"/>
</dbReference>
<keyword evidence="3" id="KW-0963">Cytoplasm</keyword>
<dbReference type="PANTHER" id="PTHR22899:SF0">
    <property type="entry name" value="F-BOX ASSOCIATED DOMAIN-CONTAINING PROTEIN-RELATED"/>
    <property type="match status" value="1"/>
</dbReference>
<dbReference type="GO" id="GO:0005737">
    <property type="term" value="C:cytoplasm"/>
    <property type="evidence" value="ECO:0007669"/>
    <property type="project" value="UniProtKB-SubCell"/>
</dbReference>
<keyword evidence="6" id="KW-1185">Reference proteome</keyword>
<dbReference type="Gene3D" id="2.70.50.30">
    <property type="entry name" value="Coagulation Factor XIII, subunit A, domain 1"/>
    <property type="match status" value="1"/>
</dbReference>
<name>G0M7W9_CAEBE</name>
<dbReference type="InterPro" id="IPR012885">
    <property type="entry name" value="F-box_Sdz-33"/>
</dbReference>
<dbReference type="Pfam" id="PF02115">
    <property type="entry name" value="Rho_GDI"/>
    <property type="match status" value="1"/>
</dbReference>
<evidence type="ECO:0000256" key="2">
    <source>
        <dbReference type="ARBA" id="ARBA00009758"/>
    </source>
</evidence>
<evidence type="ECO:0000256" key="1">
    <source>
        <dbReference type="ARBA" id="ARBA00004496"/>
    </source>
</evidence>
<evidence type="ECO:0000259" key="4">
    <source>
        <dbReference type="Pfam" id="PF07735"/>
    </source>
</evidence>
<reference evidence="6" key="1">
    <citation type="submission" date="2011-07" db="EMBL/GenBank/DDBJ databases">
        <authorList>
            <consortium name="Caenorhabditis brenneri Sequencing and Analysis Consortium"/>
            <person name="Wilson R.K."/>
        </authorList>
    </citation>
    <scope>NUCLEOTIDE SEQUENCE [LARGE SCALE GENOMIC DNA]</scope>
    <source>
        <strain evidence="6">PB2801</strain>
    </source>
</reference>
<evidence type="ECO:0000313" key="5">
    <source>
        <dbReference type="EMBL" id="EGT30104.1"/>
    </source>
</evidence>
<protein>
    <recommendedName>
        <fullName evidence="4">Sdz-33 F-box domain-containing protein</fullName>
    </recommendedName>
</protein>
<sequence length="328" mass="37733">MNVLNIDSISSVTFKECSTYLTSRYLYSLADLPVDSIHPDGETDPFITRMALKLFPSARHLTTEYNRAKEKKGQTSWFHELLGHQFKTATLSVFCYNMVLSVDDLTLCNSRELALFGFMIDAEHLNLFLKKWIKGSNPSLTSLEMKFARKKRNAEDFDDILEGIDYKKSGFTFENEVDGIKIEGQNGIVATLFMIQDTYLSVCHLIMLINDTCPVSSDLNGPNLIVRSLLKRENEIVENLLELPSDEHLVIEEGSKYQICVKYHVQHETIYGLEYQQTICRQNTVIEHGEFLMNGYVSKDLYKVRTPTMTWSFGEDTFFFEDFALNPQ</sequence>
<dbReference type="EMBL" id="GL379786">
    <property type="protein sequence ID" value="EGT30104.1"/>
    <property type="molecule type" value="Genomic_DNA"/>
</dbReference>
<gene>
    <name evidence="5" type="ORF">CAEBREN_21091</name>
</gene>
<dbReference type="InterPro" id="IPR014756">
    <property type="entry name" value="Ig_E-set"/>
</dbReference>
<dbReference type="HOGENOM" id="CLU_847921_0_0_1"/>
<dbReference type="InterPro" id="IPR000406">
    <property type="entry name" value="Rho_GDI"/>
</dbReference>
<dbReference type="PANTHER" id="PTHR22899">
    <property type="entry name" value="CYCLIN-RELATED F-BOX FAMILY"/>
    <property type="match status" value="1"/>
</dbReference>
<dbReference type="AlphaFoldDB" id="G0M7W9"/>
<evidence type="ECO:0000256" key="3">
    <source>
        <dbReference type="ARBA" id="ARBA00022490"/>
    </source>
</evidence>
<dbReference type="InterPro" id="IPR024792">
    <property type="entry name" value="RhoGDI_dom_sf"/>
</dbReference>